<feature type="transmembrane region" description="Helical" evidence="1">
    <location>
        <begin position="12"/>
        <end position="32"/>
    </location>
</feature>
<protein>
    <submittedName>
        <fullName evidence="2">Uncharacterized protein</fullName>
    </submittedName>
</protein>
<dbReference type="AlphaFoldDB" id="A0A6C0IEQ8"/>
<organism evidence="2">
    <name type="scientific">viral metagenome</name>
    <dbReference type="NCBI Taxonomy" id="1070528"/>
    <lineage>
        <taxon>unclassified sequences</taxon>
        <taxon>metagenomes</taxon>
        <taxon>organismal metagenomes</taxon>
    </lineage>
</organism>
<keyword evidence="1" id="KW-0812">Transmembrane</keyword>
<feature type="transmembrane region" description="Helical" evidence="1">
    <location>
        <begin position="78"/>
        <end position="100"/>
    </location>
</feature>
<proteinExistence type="predicted"/>
<sequence length="102" mass="10971">MPLNSNTVAVGLLSFVLAGLIGIYIYIGVMAGKLDNANEVSKHIGIIAGTTGFLLIIFTILSYYYFTTNITYATHYLLIMNGVNIFLSLLAVSVASVQVYTA</sequence>
<name>A0A6C0IEQ8_9ZZZZ</name>
<evidence type="ECO:0000313" key="2">
    <source>
        <dbReference type="EMBL" id="QHT89993.1"/>
    </source>
</evidence>
<dbReference type="EMBL" id="MN740152">
    <property type="protein sequence ID" value="QHT89993.1"/>
    <property type="molecule type" value="Genomic_DNA"/>
</dbReference>
<evidence type="ECO:0000256" key="1">
    <source>
        <dbReference type="SAM" id="Phobius"/>
    </source>
</evidence>
<keyword evidence="1" id="KW-1133">Transmembrane helix</keyword>
<accession>A0A6C0IEQ8</accession>
<reference evidence="2" key="1">
    <citation type="journal article" date="2020" name="Nature">
        <title>Giant virus diversity and host interactions through global metagenomics.</title>
        <authorList>
            <person name="Schulz F."/>
            <person name="Roux S."/>
            <person name="Paez-Espino D."/>
            <person name="Jungbluth S."/>
            <person name="Walsh D.A."/>
            <person name="Denef V.J."/>
            <person name="McMahon K.D."/>
            <person name="Konstantinidis K.T."/>
            <person name="Eloe-Fadrosh E.A."/>
            <person name="Kyrpides N.C."/>
            <person name="Woyke T."/>
        </authorList>
    </citation>
    <scope>NUCLEOTIDE SEQUENCE</scope>
    <source>
        <strain evidence="2">GVMAG-M-3300023184-62</strain>
    </source>
</reference>
<feature type="transmembrane region" description="Helical" evidence="1">
    <location>
        <begin position="44"/>
        <end position="66"/>
    </location>
</feature>
<keyword evidence="1" id="KW-0472">Membrane</keyword>